<organism evidence="2 3">
    <name type="scientific">Streptomyces carpinensis</name>
    <dbReference type="NCBI Taxonomy" id="66369"/>
    <lineage>
        <taxon>Bacteria</taxon>
        <taxon>Bacillati</taxon>
        <taxon>Actinomycetota</taxon>
        <taxon>Actinomycetes</taxon>
        <taxon>Kitasatosporales</taxon>
        <taxon>Streptomycetaceae</taxon>
        <taxon>Streptomyces</taxon>
    </lineage>
</organism>
<dbReference type="EMBL" id="JBEPCU010000595">
    <property type="protein sequence ID" value="MER6980663.1"/>
    <property type="molecule type" value="Genomic_DNA"/>
</dbReference>
<proteinExistence type="predicted"/>
<gene>
    <name evidence="2" type="ORF">ABT317_27755</name>
</gene>
<dbReference type="InterPro" id="IPR012341">
    <property type="entry name" value="6hp_glycosidase-like_sf"/>
</dbReference>
<feature type="region of interest" description="Disordered" evidence="1">
    <location>
        <begin position="772"/>
        <end position="794"/>
    </location>
</feature>
<keyword evidence="3" id="KW-1185">Reference proteome</keyword>
<comment type="caution">
    <text evidence="2">The sequence shown here is derived from an EMBL/GenBank/DDBJ whole genome shotgun (WGS) entry which is preliminary data.</text>
</comment>
<dbReference type="InterPro" id="IPR008928">
    <property type="entry name" value="6-hairpin_glycosidase_sf"/>
</dbReference>
<evidence type="ECO:0008006" key="4">
    <source>
        <dbReference type="Google" id="ProtNLM"/>
    </source>
</evidence>
<sequence>MAAQGTGRRWRCPPGQEAADRRSVAEMADTQPQRVQSSDVEPVTEASVAARVNPWLPISHLSAITGSTSMERQLRFDRRTVLRGFAGVTSATLMTRVLQGEAAAAPRTPSAGQPEGRIDRHALVTRHRVVRHASDLDLPVQVGNGRLAFGADVTGLQTFVPFNTLSDWGWHVDALPPGKQVSDYRGTIWETYGRDVYYWTGDKNQPELNNWLRENPHRANLGRIGLRLLKTDGTEAKESDLTDVVQELDPWTGLLHSQFRLEGTLVTVQTACHPGADVVGTRIRSDLVSQGRLSVFLDFPYATRAGLNKFEAPYVGFYDLPELHSTDLRGTVLTHTMDDTRYQVGLSLSPGARIARVDPAQHRYEITGRGGEVDVAALFTPEVTGRVPSAADVMSQSEIWWPRFWRTGGAVDLSASTDPRWKELERRIVLSQYHLAVNDAGNEPAQESGLVNNGWYGKFHMEMYWWHAFHHALWNRWPLLDRSTAIYERFLPTARRRAQSQGFRGARWPKMTTAYGDAIGRESPGEPTALLLWQQPHSLFLAELDYQAHPNHSTLRKWQEVVHEGAEFIASFANRDERGRYVIGPPIMCCNERNDSESTTNPTFELSYWKFGLRIAQQWRERLGQGRDPHWDDVLDHLAPLPAEDGVYVLYEGVPDMWTKHNTNHPDPIAAYGMLPGDGVDVAVMRATTQRVRQTWPVTDLYAWDFPLLALNAARLGDTASAVDYLLHERYRFTDTGLPASGKSGVPSPYFPSAGGLLYAVAMMCAGWSDSPSGEPGASGRSGRDGSAPGFPQQGWAVHWENLAPAL</sequence>
<protein>
    <recommendedName>
        <fullName evidence="4">Glycoside hydrolase family 65</fullName>
    </recommendedName>
</protein>
<dbReference type="Proteomes" id="UP001458415">
    <property type="component" value="Unassembled WGS sequence"/>
</dbReference>
<evidence type="ECO:0000313" key="3">
    <source>
        <dbReference type="Proteomes" id="UP001458415"/>
    </source>
</evidence>
<reference evidence="2 3" key="1">
    <citation type="submission" date="2024-06" db="EMBL/GenBank/DDBJ databases">
        <title>The Natural Products Discovery Center: Release of the First 8490 Sequenced Strains for Exploring Actinobacteria Biosynthetic Diversity.</title>
        <authorList>
            <person name="Kalkreuter E."/>
            <person name="Kautsar S.A."/>
            <person name="Yang D."/>
            <person name="Bader C.D."/>
            <person name="Teijaro C.N."/>
            <person name="Fluegel L."/>
            <person name="Davis C.M."/>
            <person name="Simpson J.R."/>
            <person name="Lauterbach L."/>
            <person name="Steele A.D."/>
            <person name="Gui C."/>
            <person name="Meng S."/>
            <person name="Li G."/>
            <person name="Viehrig K."/>
            <person name="Ye F."/>
            <person name="Su P."/>
            <person name="Kiefer A.F."/>
            <person name="Nichols A."/>
            <person name="Cepeda A.J."/>
            <person name="Yan W."/>
            <person name="Fan B."/>
            <person name="Jiang Y."/>
            <person name="Adhikari A."/>
            <person name="Zheng C.-J."/>
            <person name="Schuster L."/>
            <person name="Cowan T.M."/>
            <person name="Smanski M.J."/>
            <person name="Chevrette M.G."/>
            <person name="De Carvalho L.P.S."/>
            <person name="Shen B."/>
        </authorList>
    </citation>
    <scope>NUCLEOTIDE SEQUENCE [LARGE SCALE GENOMIC DNA]</scope>
    <source>
        <strain evidence="2 3">NPDC000634</strain>
    </source>
</reference>
<feature type="compositionally biased region" description="Low complexity" evidence="1">
    <location>
        <begin position="776"/>
        <end position="790"/>
    </location>
</feature>
<dbReference type="Gene3D" id="1.50.10.10">
    <property type="match status" value="1"/>
</dbReference>
<evidence type="ECO:0000313" key="2">
    <source>
        <dbReference type="EMBL" id="MER6980663.1"/>
    </source>
</evidence>
<feature type="compositionally biased region" description="Polar residues" evidence="1">
    <location>
        <begin position="30"/>
        <end position="39"/>
    </location>
</feature>
<accession>A0ABV1W8Y6</accession>
<feature type="region of interest" description="Disordered" evidence="1">
    <location>
        <begin position="1"/>
        <end position="42"/>
    </location>
</feature>
<name>A0ABV1W8Y6_9ACTN</name>
<dbReference type="SUPFAM" id="SSF48208">
    <property type="entry name" value="Six-hairpin glycosidases"/>
    <property type="match status" value="1"/>
</dbReference>
<evidence type="ECO:0000256" key="1">
    <source>
        <dbReference type="SAM" id="MobiDB-lite"/>
    </source>
</evidence>